<feature type="domain" description="DUF7745" evidence="2">
    <location>
        <begin position="161"/>
        <end position="254"/>
    </location>
</feature>
<dbReference type="AlphaFoldDB" id="A0A2N9IFM5"/>
<keyword evidence="1" id="KW-0175">Coiled coil</keyword>
<evidence type="ECO:0000256" key="1">
    <source>
        <dbReference type="SAM" id="Coils"/>
    </source>
</evidence>
<protein>
    <recommendedName>
        <fullName evidence="2">DUF7745 domain-containing protein</fullName>
    </recommendedName>
</protein>
<feature type="coiled-coil region" evidence="1">
    <location>
        <begin position="494"/>
        <end position="549"/>
    </location>
</feature>
<gene>
    <name evidence="3" type="ORF">FSB_LOCUS50583</name>
</gene>
<organism evidence="3">
    <name type="scientific">Fagus sylvatica</name>
    <name type="common">Beechnut</name>
    <dbReference type="NCBI Taxonomy" id="28930"/>
    <lineage>
        <taxon>Eukaryota</taxon>
        <taxon>Viridiplantae</taxon>
        <taxon>Streptophyta</taxon>
        <taxon>Embryophyta</taxon>
        <taxon>Tracheophyta</taxon>
        <taxon>Spermatophyta</taxon>
        <taxon>Magnoliopsida</taxon>
        <taxon>eudicotyledons</taxon>
        <taxon>Gunneridae</taxon>
        <taxon>Pentapetalae</taxon>
        <taxon>rosids</taxon>
        <taxon>fabids</taxon>
        <taxon>Fagales</taxon>
        <taxon>Fagaceae</taxon>
        <taxon>Fagus</taxon>
    </lineage>
</organism>
<sequence>MGPTCATSLGRPRISRFSGRTWVFGPVLDCRVWFSALGPPRWWKTNPDYVASNASYENDSGSILRSPDRFYGFGSVPSRRAEIFDHRTARDFPIGDSPQNGPYTVQNGPLGVSEQGQIRVSLESMASSSGNLDSLVELRFHDFRTERMRHWWTLLGGDDHASIVGVFGKFSSLMWLRVDHGLLEALASFWDPTHYCFSIGEVDLVPTLEEYARLLQLDSPFSEMPIIPVQGPRSNRVLEKYLGLNSAVLRPEISHVGETWQKANISLDLLTKYFFWSDFPAELAGDFIAGKRGWKEFWANAFKITFAGIFLFPTSVGRIDLGETGKGGPDVLHIASSTLVLQSPAFGGVQYPPRLGDLSLVTFDYVPGDDMWRSLSWVESIWGSRCSEMVLVEGGLHADSSVTPDFVKWREGWSPSFTLRPTIRPGVSYASVPPSLRASASTGWSERVAVLERELEEDRAELSSLRLAKASEGKEFAARVESMRSTLHHSNASMANLRRDLEAQRGNVSTLRAMNDFIREQLEISKAAKDHLEQTLAETQGQLETEARAVLEEHDEGDPALSTALGRFCRETCIRLGH</sequence>
<dbReference type="EMBL" id="OIVN01005490">
    <property type="protein sequence ID" value="SPD22701.1"/>
    <property type="molecule type" value="Genomic_DNA"/>
</dbReference>
<proteinExistence type="predicted"/>
<evidence type="ECO:0000259" key="2">
    <source>
        <dbReference type="Pfam" id="PF24924"/>
    </source>
</evidence>
<name>A0A2N9IFM5_FAGSY</name>
<evidence type="ECO:0000313" key="3">
    <source>
        <dbReference type="EMBL" id="SPD22701.1"/>
    </source>
</evidence>
<reference evidence="3" key="1">
    <citation type="submission" date="2018-02" db="EMBL/GenBank/DDBJ databases">
        <authorList>
            <person name="Cohen D.B."/>
            <person name="Kent A.D."/>
        </authorList>
    </citation>
    <scope>NUCLEOTIDE SEQUENCE</scope>
</reference>
<dbReference type="Pfam" id="PF24924">
    <property type="entry name" value="DUF7745"/>
    <property type="match status" value="1"/>
</dbReference>
<dbReference type="InterPro" id="IPR056647">
    <property type="entry name" value="DUF7745"/>
</dbReference>
<accession>A0A2N9IFM5</accession>